<keyword evidence="3" id="KW-1185">Reference proteome</keyword>
<feature type="region of interest" description="Disordered" evidence="1">
    <location>
        <begin position="1"/>
        <end position="27"/>
    </location>
</feature>
<comment type="caution">
    <text evidence="2">The sequence shown here is derived from an EMBL/GenBank/DDBJ whole genome shotgun (WGS) entry which is preliminary data.</text>
</comment>
<evidence type="ECO:0000256" key="1">
    <source>
        <dbReference type="SAM" id="MobiDB-lite"/>
    </source>
</evidence>
<protein>
    <recommendedName>
        <fullName evidence="4">Signal peptidase I</fullName>
    </recommendedName>
</protein>
<reference evidence="2 3" key="1">
    <citation type="journal article" date="2019" name="Int. J. Syst. Evol. Microbiol.">
        <title>The Global Catalogue of Microorganisms (GCM) 10K type strain sequencing project: providing services to taxonomists for standard genome sequencing and annotation.</title>
        <authorList>
            <consortium name="The Broad Institute Genomics Platform"/>
            <consortium name="The Broad Institute Genome Sequencing Center for Infectious Disease"/>
            <person name="Wu L."/>
            <person name="Ma J."/>
        </authorList>
    </citation>
    <scope>NUCLEOTIDE SEQUENCE [LARGE SCALE GENOMIC DNA]</scope>
    <source>
        <strain evidence="2 3">JCM 13023</strain>
    </source>
</reference>
<evidence type="ECO:0000313" key="3">
    <source>
        <dbReference type="Proteomes" id="UP001500653"/>
    </source>
</evidence>
<sequence length="126" mass="13630">MKLPSIAMGSHVTESWHTGNAADDGAGTRGRLVGHFLDPSHGVRSTGDVEIKWANHPEGDERPEWTDGDQRTTLVLLISGHFRVESSEGAATFTQAGDYAMWGPGVDHTWHALADSVVLTVRWPSA</sequence>
<dbReference type="Proteomes" id="UP001500653">
    <property type="component" value="Unassembled WGS sequence"/>
</dbReference>
<proteinExistence type="predicted"/>
<dbReference type="EMBL" id="BAAALN010000005">
    <property type="protein sequence ID" value="GAA1231837.1"/>
    <property type="molecule type" value="Genomic_DNA"/>
</dbReference>
<gene>
    <name evidence="2" type="ORF">GCM10009676_13620</name>
</gene>
<organism evidence="2 3">
    <name type="scientific">Prauserella halophila</name>
    <dbReference type="NCBI Taxonomy" id="185641"/>
    <lineage>
        <taxon>Bacteria</taxon>
        <taxon>Bacillati</taxon>
        <taxon>Actinomycetota</taxon>
        <taxon>Actinomycetes</taxon>
        <taxon>Pseudonocardiales</taxon>
        <taxon>Pseudonocardiaceae</taxon>
        <taxon>Prauserella</taxon>
    </lineage>
</organism>
<dbReference type="InterPro" id="IPR011051">
    <property type="entry name" value="RmlC_Cupin_sf"/>
</dbReference>
<dbReference type="SUPFAM" id="SSF51182">
    <property type="entry name" value="RmlC-like cupins"/>
    <property type="match status" value="1"/>
</dbReference>
<name>A0ABN1W1W8_9PSEU</name>
<accession>A0ABN1W1W8</accession>
<evidence type="ECO:0000313" key="2">
    <source>
        <dbReference type="EMBL" id="GAA1231837.1"/>
    </source>
</evidence>
<evidence type="ECO:0008006" key="4">
    <source>
        <dbReference type="Google" id="ProtNLM"/>
    </source>
</evidence>